<gene>
    <name evidence="2" type="ORF">ARALYDRAFT_662503</name>
</gene>
<dbReference type="EMBL" id="GL348718">
    <property type="protein sequence ID" value="EFH48479.1"/>
    <property type="molecule type" value="Genomic_DNA"/>
</dbReference>
<feature type="compositionally biased region" description="Basic and acidic residues" evidence="1">
    <location>
        <begin position="143"/>
        <end position="153"/>
    </location>
</feature>
<dbReference type="Pfam" id="PF07816">
    <property type="entry name" value="DUF1645"/>
    <property type="match status" value="1"/>
</dbReference>
<feature type="region of interest" description="Disordered" evidence="1">
    <location>
        <begin position="94"/>
        <end position="153"/>
    </location>
</feature>
<dbReference type="Proteomes" id="UP000008694">
    <property type="component" value="Unassembled WGS sequence"/>
</dbReference>
<dbReference type="AlphaFoldDB" id="D7M4S8"/>
<dbReference type="Gramene" id="Al_scaffold_0006_2568">
    <property type="protein sequence ID" value="Al_scaffold_0006_2568"/>
    <property type="gene ID" value="Al_scaffold_0006_2568"/>
</dbReference>
<keyword evidence="3" id="KW-1185">Reference proteome</keyword>
<organism evidence="3">
    <name type="scientific">Arabidopsis lyrata subsp. lyrata</name>
    <name type="common">Lyre-leaved rock-cress</name>
    <dbReference type="NCBI Taxonomy" id="81972"/>
    <lineage>
        <taxon>Eukaryota</taxon>
        <taxon>Viridiplantae</taxon>
        <taxon>Streptophyta</taxon>
        <taxon>Embryophyta</taxon>
        <taxon>Tracheophyta</taxon>
        <taxon>Spermatophyta</taxon>
        <taxon>Magnoliopsida</taxon>
        <taxon>eudicotyledons</taxon>
        <taxon>Gunneridae</taxon>
        <taxon>Pentapetalae</taxon>
        <taxon>rosids</taxon>
        <taxon>malvids</taxon>
        <taxon>Brassicales</taxon>
        <taxon>Brassicaceae</taxon>
        <taxon>Camelineae</taxon>
        <taxon>Arabidopsis</taxon>
    </lineage>
</organism>
<dbReference type="HOGENOM" id="CLU_1715733_0_0_1"/>
<evidence type="ECO:0000313" key="3">
    <source>
        <dbReference type="Proteomes" id="UP000008694"/>
    </source>
</evidence>
<evidence type="ECO:0000256" key="1">
    <source>
        <dbReference type="SAM" id="MobiDB-lite"/>
    </source>
</evidence>
<dbReference type="InterPro" id="IPR012442">
    <property type="entry name" value="DUF1645_plant"/>
</dbReference>
<sequence>MTVFVFSSRLASNSGPLGGVSMTSAEELFSNGQIWRTRKKTTTEKTKPDGGVIKRGRDLKLRSRSVHRKARSLSPLRNAAYQWNQEEEEVAKEREVTGEREVKSRFKKQLTLPWNPRSISGSNRRRRKLRSPENQQTVSVFSPHERTCEDTPF</sequence>
<reference evidence="3" key="1">
    <citation type="journal article" date="2011" name="Nat. Genet.">
        <title>The Arabidopsis lyrata genome sequence and the basis of rapid genome size change.</title>
        <authorList>
            <person name="Hu T.T."/>
            <person name="Pattyn P."/>
            <person name="Bakker E.G."/>
            <person name="Cao J."/>
            <person name="Cheng J.-F."/>
            <person name="Clark R.M."/>
            <person name="Fahlgren N."/>
            <person name="Fawcett J.A."/>
            <person name="Grimwood J."/>
            <person name="Gundlach H."/>
            <person name="Haberer G."/>
            <person name="Hollister J.D."/>
            <person name="Ossowski S."/>
            <person name="Ottilar R.P."/>
            <person name="Salamov A.A."/>
            <person name="Schneeberger K."/>
            <person name="Spannagl M."/>
            <person name="Wang X."/>
            <person name="Yang L."/>
            <person name="Nasrallah M.E."/>
            <person name="Bergelson J."/>
            <person name="Carrington J.C."/>
            <person name="Gaut B.S."/>
            <person name="Schmutz J."/>
            <person name="Mayer K.F.X."/>
            <person name="Van de Peer Y."/>
            <person name="Grigoriev I.V."/>
            <person name="Nordborg M."/>
            <person name="Weigel D."/>
            <person name="Guo Y.-L."/>
        </authorList>
    </citation>
    <scope>NUCLEOTIDE SEQUENCE [LARGE SCALE GENOMIC DNA]</scope>
    <source>
        <strain evidence="3">cv. MN47</strain>
    </source>
</reference>
<proteinExistence type="predicted"/>
<name>D7M4S8_ARALL</name>
<dbReference type="STRING" id="81972.D7M4S8"/>
<protein>
    <submittedName>
        <fullName evidence="2">Predicted protein</fullName>
    </submittedName>
</protein>
<accession>D7M4S8</accession>
<evidence type="ECO:0000313" key="2">
    <source>
        <dbReference type="EMBL" id="EFH48479.1"/>
    </source>
</evidence>
<feature type="compositionally biased region" description="Basic and acidic residues" evidence="1">
    <location>
        <begin position="94"/>
        <end position="104"/>
    </location>
</feature>